<accession>A0ABW0G4Z8</accession>
<dbReference type="Proteomes" id="UP001596166">
    <property type="component" value="Unassembled WGS sequence"/>
</dbReference>
<organism evidence="1 2">
    <name type="scientific">Azospirillum himalayense</name>
    <dbReference type="NCBI Taxonomy" id="654847"/>
    <lineage>
        <taxon>Bacteria</taxon>
        <taxon>Pseudomonadati</taxon>
        <taxon>Pseudomonadota</taxon>
        <taxon>Alphaproteobacteria</taxon>
        <taxon>Rhodospirillales</taxon>
        <taxon>Azospirillaceae</taxon>
        <taxon>Azospirillum</taxon>
    </lineage>
</organism>
<evidence type="ECO:0000313" key="1">
    <source>
        <dbReference type="EMBL" id="MFC5355626.1"/>
    </source>
</evidence>
<gene>
    <name evidence="1" type="ORF">ACFPMG_11470</name>
</gene>
<reference evidence="2" key="1">
    <citation type="journal article" date="2019" name="Int. J. Syst. Evol. Microbiol.">
        <title>The Global Catalogue of Microorganisms (GCM) 10K type strain sequencing project: providing services to taxonomists for standard genome sequencing and annotation.</title>
        <authorList>
            <consortium name="The Broad Institute Genomics Platform"/>
            <consortium name="The Broad Institute Genome Sequencing Center for Infectious Disease"/>
            <person name="Wu L."/>
            <person name="Ma J."/>
        </authorList>
    </citation>
    <scope>NUCLEOTIDE SEQUENCE [LARGE SCALE GENOMIC DNA]</scope>
    <source>
        <strain evidence="2">CCUG 58760</strain>
    </source>
</reference>
<sequence length="494" mass="53975">MSLISKPRVAILGDLFRSYEEEGFVRWTQRPNVAWLAAIVRAALPDIEVTAITPESLGFDPAGIMAEEELPATPDGWLTSFDRHPTGAVATAMKALRGQFVVGFELPPGLRSALQDAGADVINLAIHPVRCLDDLLFSLQADERIERHFASHAIRMQEMGWKLGRMRARLARERAYAPATSGRAAVLFGQMRIDRSLMAGGRLVSLLDFADRIREIAARHDCLYVRAHPLEAPRSDVLEMLAAIPGVLMTDRNVYELLDAPDVVSVCAISSSVLYEAGLFNKPAEAFIPHPDFGLPPIPRGLALDLDGFARGLSALVGTPPQRFEQAPGALREVVGQNWGLTPAATGPLHRRPPVLPNREVCLADAEMKDARLCGWRVHADWGLWSVGAHAVLEFRWPESITDPIPVACRLMAGPSHPSRRPTLTIVAGGEVVHKSDAIGFNDPVTITFEVRPPARGDRFQVHIFSSDPQAPQEIGLNDDSMPLGAACFSLHRC</sequence>
<proteinExistence type="predicted"/>
<evidence type="ECO:0000313" key="2">
    <source>
        <dbReference type="Proteomes" id="UP001596166"/>
    </source>
</evidence>
<comment type="caution">
    <text evidence="1">The sequence shown here is derived from an EMBL/GenBank/DDBJ whole genome shotgun (WGS) entry which is preliminary data.</text>
</comment>
<dbReference type="EMBL" id="JBHSLC010000017">
    <property type="protein sequence ID" value="MFC5355626.1"/>
    <property type="molecule type" value="Genomic_DNA"/>
</dbReference>
<protein>
    <recommendedName>
        <fullName evidence="3">Capsular polysaccharide biosynthesis protein</fullName>
    </recommendedName>
</protein>
<keyword evidence="2" id="KW-1185">Reference proteome</keyword>
<evidence type="ECO:0008006" key="3">
    <source>
        <dbReference type="Google" id="ProtNLM"/>
    </source>
</evidence>
<name>A0ABW0G4Z8_9PROT</name>
<dbReference type="RefSeq" id="WP_376995259.1">
    <property type="nucleotide sequence ID" value="NZ_JBHSLC010000017.1"/>
</dbReference>